<feature type="region of interest" description="Disordered" evidence="1">
    <location>
        <begin position="75"/>
        <end position="95"/>
    </location>
</feature>
<dbReference type="KEGG" id="emc:129344997"/>
<sequence length="189" mass="21261">METCWLDPLPYAAGGKVSKPQGKEPPPAQQTLGKKKTKKKKKKSRQEDAEKQPGKSKKQPVFLSSPELLHLCSNRTTEDDASKDTAGRTARQLSSSTSNFLLLTEGNSDQSNESLRWNGILDDPAAEEERLWQYRLNRRKRYGAYIQQSLPPEPSLTLKHLPQLCKFAHLNSDHLFGKTELATSQNSKT</sequence>
<feature type="region of interest" description="Disordered" evidence="1">
    <location>
        <begin position="1"/>
        <end position="63"/>
    </location>
</feature>
<dbReference type="PANTHER" id="PTHR36474:SF1">
    <property type="entry name" value="PROTEIN LIAT1"/>
    <property type="match status" value="1"/>
</dbReference>
<evidence type="ECO:0000313" key="3">
    <source>
        <dbReference type="RefSeq" id="XP_054857914.1"/>
    </source>
</evidence>
<dbReference type="RefSeq" id="XP_054857914.1">
    <property type="nucleotide sequence ID" value="XM_055001939.1"/>
</dbReference>
<gene>
    <name evidence="3" type="primary">LIAT1</name>
</gene>
<dbReference type="InterPro" id="IPR038794">
    <property type="entry name" value="LIAT1"/>
</dbReference>
<dbReference type="PANTHER" id="PTHR36474">
    <property type="entry name" value="PROTEIN LIAT1"/>
    <property type="match status" value="1"/>
</dbReference>
<dbReference type="Proteomes" id="UP001190640">
    <property type="component" value="Chromosome 17"/>
</dbReference>
<feature type="compositionally biased region" description="Basic residues" evidence="1">
    <location>
        <begin position="33"/>
        <end position="44"/>
    </location>
</feature>
<proteinExistence type="predicted"/>
<feature type="compositionally biased region" description="Basic and acidic residues" evidence="1">
    <location>
        <begin position="76"/>
        <end position="86"/>
    </location>
</feature>
<name>A0AA97LJN8_EUBMA</name>
<protein>
    <submittedName>
        <fullName evidence="3">Protein LIAT1</fullName>
    </submittedName>
</protein>
<dbReference type="CTD" id="400566"/>
<reference evidence="3" key="1">
    <citation type="submission" date="2025-08" db="UniProtKB">
        <authorList>
            <consortium name="RefSeq"/>
        </authorList>
    </citation>
    <scope>IDENTIFICATION</scope>
    <source>
        <tissue evidence="3">Blood</tissue>
    </source>
</reference>
<dbReference type="AlphaFoldDB" id="A0AA97LJN8"/>
<keyword evidence="2" id="KW-1185">Reference proteome</keyword>
<organism evidence="2 3">
    <name type="scientific">Eublepharis macularius</name>
    <name type="common">Leopard gecko</name>
    <name type="synonym">Cyrtodactylus macularius</name>
    <dbReference type="NCBI Taxonomy" id="481883"/>
    <lineage>
        <taxon>Eukaryota</taxon>
        <taxon>Metazoa</taxon>
        <taxon>Chordata</taxon>
        <taxon>Craniata</taxon>
        <taxon>Vertebrata</taxon>
        <taxon>Euteleostomi</taxon>
        <taxon>Lepidosauria</taxon>
        <taxon>Squamata</taxon>
        <taxon>Bifurcata</taxon>
        <taxon>Gekkota</taxon>
        <taxon>Eublepharidae</taxon>
        <taxon>Eublepharinae</taxon>
        <taxon>Eublepharis</taxon>
    </lineage>
</organism>
<accession>A0AA97LJN8</accession>
<evidence type="ECO:0000313" key="2">
    <source>
        <dbReference type="Proteomes" id="UP001190640"/>
    </source>
</evidence>
<evidence type="ECO:0000256" key="1">
    <source>
        <dbReference type="SAM" id="MobiDB-lite"/>
    </source>
</evidence>
<dbReference type="GeneID" id="129344997"/>